<keyword evidence="3" id="KW-0813">Transport</keyword>
<evidence type="ECO:0000256" key="10">
    <source>
        <dbReference type="SAM" id="MobiDB-lite"/>
    </source>
</evidence>
<dbReference type="PROSITE" id="PS00218">
    <property type="entry name" value="AMINO_ACID_PERMEASE_1"/>
    <property type="match status" value="1"/>
</dbReference>
<feature type="transmembrane region" description="Helical" evidence="11">
    <location>
        <begin position="296"/>
        <end position="314"/>
    </location>
</feature>
<dbReference type="AlphaFoldDB" id="A0A444BAU2"/>
<comment type="caution">
    <text evidence="13">The sequence shown here is derived from an EMBL/GenBank/DDBJ whole genome shotgun (WGS) entry which is preliminary data.</text>
</comment>
<feature type="transmembrane region" description="Helical" evidence="11">
    <location>
        <begin position="601"/>
        <end position="620"/>
    </location>
</feature>
<feature type="transmembrane region" description="Helical" evidence="11">
    <location>
        <begin position="573"/>
        <end position="595"/>
    </location>
</feature>
<feature type="transmembrane region" description="Helical" evidence="11">
    <location>
        <begin position="531"/>
        <end position="553"/>
    </location>
</feature>
<evidence type="ECO:0000256" key="8">
    <source>
        <dbReference type="ARBA" id="ARBA00022989"/>
    </source>
</evidence>
<gene>
    <name evidence="13" type="primary">proY</name>
    <name evidence="13" type="ORF">CWN80_00850</name>
</gene>
<keyword evidence="5" id="KW-0997">Cell inner membrane</keyword>
<dbReference type="InterPro" id="IPR004840">
    <property type="entry name" value="Amino_acid_permease_CS"/>
</dbReference>
<feature type="domain" description="Amino acid permease/ SLC12A" evidence="12">
    <location>
        <begin position="187"/>
        <end position="620"/>
    </location>
</feature>
<comment type="subcellular location">
    <subcellularLocation>
        <location evidence="1">Cell inner membrane</location>
        <topology evidence="1">Multi-pass membrane protein</topology>
    </subcellularLocation>
</comment>
<dbReference type="EMBL" id="PIPF01000001">
    <property type="protein sequence ID" value="RWU85571.1"/>
    <property type="molecule type" value="Genomic_DNA"/>
</dbReference>
<evidence type="ECO:0000313" key="13">
    <source>
        <dbReference type="EMBL" id="RWU85571.1"/>
    </source>
</evidence>
<name>A0A444BAU2_9MICO</name>
<organism evidence="13 14">
    <name type="scientific">Janibacter hoylei PVAS-1</name>
    <dbReference type="NCBI Taxonomy" id="1210046"/>
    <lineage>
        <taxon>Bacteria</taxon>
        <taxon>Bacillati</taxon>
        <taxon>Actinomycetota</taxon>
        <taxon>Actinomycetes</taxon>
        <taxon>Micrococcales</taxon>
        <taxon>Intrasporangiaceae</taxon>
        <taxon>Janibacter</taxon>
    </lineage>
</organism>
<evidence type="ECO:0000256" key="2">
    <source>
        <dbReference type="ARBA" id="ARBA00008583"/>
    </source>
</evidence>
<feature type="transmembrane region" description="Helical" evidence="11">
    <location>
        <begin position="211"/>
        <end position="234"/>
    </location>
</feature>
<dbReference type="Gene3D" id="1.20.1740.10">
    <property type="entry name" value="Amino acid/polyamine transporter I"/>
    <property type="match status" value="1"/>
</dbReference>
<feature type="transmembrane region" description="Helical" evidence="11">
    <location>
        <begin position="365"/>
        <end position="390"/>
    </location>
</feature>
<feature type="transmembrane region" description="Helical" evidence="11">
    <location>
        <begin position="326"/>
        <end position="345"/>
    </location>
</feature>
<evidence type="ECO:0000256" key="1">
    <source>
        <dbReference type="ARBA" id="ARBA00004429"/>
    </source>
</evidence>
<feature type="transmembrane region" description="Helical" evidence="11">
    <location>
        <begin position="255"/>
        <end position="276"/>
    </location>
</feature>
<dbReference type="PANTHER" id="PTHR43495:SF4">
    <property type="entry name" value="AROMATIC AMINO ACID TRANSPORT PROTEIN AROP"/>
    <property type="match status" value="1"/>
</dbReference>
<feature type="region of interest" description="Disordered" evidence="10">
    <location>
        <begin position="92"/>
        <end position="179"/>
    </location>
</feature>
<evidence type="ECO:0000256" key="4">
    <source>
        <dbReference type="ARBA" id="ARBA00022475"/>
    </source>
</evidence>
<accession>A0A444BAU2</accession>
<feature type="transmembrane region" description="Helical" evidence="11">
    <location>
        <begin position="411"/>
        <end position="432"/>
    </location>
</feature>
<dbReference type="GO" id="GO:0055085">
    <property type="term" value="P:transmembrane transport"/>
    <property type="evidence" value="ECO:0007669"/>
    <property type="project" value="InterPro"/>
</dbReference>
<keyword evidence="6 11" id="KW-0812">Transmembrane</keyword>
<feature type="compositionally biased region" description="Basic residues" evidence="10">
    <location>
        <begin position="114"/>
        <end position="125"/>
    </location>
</feature>
<dbReference type="GO" id="GO:0006865">
    <property type="term" value="P:amino acid transport"/>
    <property type="evidence" value="ECO:0007669"/>
    <property type="project" value="UniProtKB-KW"/>
</dbReference>
<evidence type="ECO:0000256" key="11">
    <source>
        <dbReference type="SAM" id="Phobius"/>
    </source>
</evidence>
<dbReference type="Proteomes" id="UP000288711">
    <property type="component" value="Unassembled WGS sequence"/>
</dbReference>
<keyword evidence="9 11" id="KW-0472">Membrane</keyword>
<evidence type="ECO:0000256" key="5">
    <source>
        <dbReference type="ARBA" id="ARBA00022519"/>
    </source>
</evidence>
<dbReference type="FunFam" id="1.20.1740.10:FF:000001">
    <property type="entry name" value="Amino acid permease"/>
    <property type="match status" value="1"/>
</dbReference>
<evidence type="ECO:0000256" key="3">
    <source>
        <dbReference type="ARBA" id="ARBA00022448"/>
    </source>
</evidence>
<keyword evidence="4" id="KW-1003">Cell membrane</keyword>
<dbReference type="PANTHER" id="PTHR43495">
    <property type="entry name" value="GABA PERMEASE"/>
    <property type="match status" value="1"/>
</dbReference>
<keyword evidence="7" id="KW-0029">Amino-acid transport</keyword>
<sequence length="643" mass="69115">MFSSGSHPATPAGQPLVLVALHRIGEGPGEGAFDDHVDAPFAPADHDAHRPVRGTVVLGWRRHLVGAVQTHEDGPRVRWALRHRLVEQRVEVGARPSAATPSPVPGPQQPRGCAGRRPHRRRPRGTPRWPPGGGGVGRRRRLKIPTPTSCHRCRGTPGERVGSPAVSDSPTTVPEHEHLDRGLNPRHVQFIALGTAIGTGLFYGSSETIQAAGPAVLVAYAVAGFMVYVVMRALGEMAVRHPVAGSFAQYAGSFLGPYAGFIVGWVFWLELAVVAIADMTAVATYMGLWFPGVPGWVWMAAAIALIGALNLMAVRVFGEMEFWFSLIKVTAIIALVVGGLALILWGREVGGTTPDFAHLWSHDGFAPFGLWGIIMSFSVVVFSFGGIETLGMTAGEADDPEHSIARAVNTVPFRILLFYVAALAVIMSIIPWDEVTGESSPFVEVFAALQVPAAQHVMNFVVLTAALSAMNAIFYACSRTMYGLAEQGHAPRSFLHLSPRAHIPIYPVVCMFAAGGVGLVLFLVIEDRLFFFVAAIASFATVFTWLMILLAHLRMRARMAREGARPGGFAMPFFPVLNLIAMTFMVGVIVLLATTEDGRNAFLVGAGALVLLTIAWFALVRGEGRRPIVLEDAGQRSGDSSRV</sequence>
<feature type="transmembrane region" description="Helical" evidence="11">
    <location>
        <begin position="460"/>
        <end position="482"/>
    </location>
</feature>
<dbReference type="GO" id="GO:0005886">
    <property type="term" value="C:plasma membrane"/>
    <property type="evidence" value="ECO:0007669"/>
    <property type="project" value="UniProtKB-SubCell"/>
</dbReference>
<feature type="transmembrane region" description="Helical" evidence="11">
    <location>
        <begin position="503"/>
        <end position="525"/>
    </location>
</feature>
<keyword evidence="14" id="KW-1185">Reference proteome</keyword>
<evidence type="ECO:0000256" key="9">
    <source>
        <dbReference type="ARBA" id="ARBA00023136"/>
    </source>
</evidence>
<comment type="similarity">
    <text evidence="2">Belongs to the amino acid-polyamine-organocation (APC) superfamily. Amino acid transporter (AAT) (TC 2.A.3.1) family.</text>
</comment>
<evidence type="ECO:0000313" key="14">
    <source>
        <dbReference type="Proteomes" id="UP000288711"/>
    </source>
</evidence>
<proteinExistence type="inferred from homology"/>
<keyword evidence="8 11" id="KW-1133">Transmembrane helix</keyword>
<reference evidence="13 14" key="1">
    <citation type="journal article" date="2009" name="Int. J. Syst. Evol. Microbiol.">
        <title>Janibacter hoylei sp. nov., Bacillus isronensis sp. nov. and Bacillus aryabhattai sp. nov., isolated from cryotubes used for collecting air from the upper atmosphere.</title>
        <authorList>
            <person name="Shivaji S."/>
            <person name="Chaturvedi P."/>
            <person name="Begum Z."/>
            <person name="Pindi P.K."/>
            <person name="Manorama R."/>
            <person name="Padmanaban D.A."/>
            <person name="Shouche Y.S."/>
            <person name="Pawar S."/>
            <person name="Vaishampayan P."/>
            <person name="Dutt C.B."/>
            <person name="Datta G.N."/>
            <person name="Manchanda R.K."/>
            <person name="Rao U.R."/>
            <person name="Bhargava P.M."/>
            <person name="Narlikar J.V."/>
        </authorList>
    </citation>
    <scope>NUCLEOTIDE SEQUENCE [LARGE SCALE GENOMIC DNA]</scope>
    <source>
        <strain evidence="13 14">PVAS-1</strain>
    </source>
</reference>
<evidence type="ECO:0000259" key="12">
    <source>
        <dbReference type="Pfam" id="PF00324"/>
    </source>
</evidence>
<evidence type="ECO:0000256" key="6">
    <source>
        <dbReference type="ARBA" id="ARBA00022692"/>
    </source>
</evidence>
<dbReference type="InterPro" id="IPR004841">
    <property type="entry name" value="AA-permease/SLC12A_dom"/>
</dbReference>
<protein>
    <submittedName>
        <fullName evidence="13">Proline-specific permease ProY</fullName>
    </submittedName>
</protein>
<dbReference type="Pfam" id="PF00324">
    <property type="entry name" value="AA_permease"/>
    <property type="match status" value="1"/>
</dbReference>
<evidence type="ECO:0000256" key="7">
    <source>
        <dbReference type="ARBA" id="ARBA00022970"/>
    </source>
</evidence>